<evidence type="ECO:0000313" key="1">
    <source>
        <dbReference type="EMBL" id="MBX55822.1"/>
    </source>
</evidence>
<proteinExistence type="predicted"/>
<reference evidence="1" key="1">
    <citation type="submission" date="2018-02" db="EMBL/GenBank/DDBJ databases">
        <title>Rhizophora mucronata_Transcriptome.</title>
        <authorList>
            <person name="Meera S.P."/>
            <person name="Sreeshan A."/>
            <person name="Augustine A."/>
        </authorList>
    </citation>
    <scope>NUCLEOTIDE SEQUENCE</scope>
    <source>
        <tissue evidence="1">Leaf</tissue>
    </source>
</reference>
<name>A0A2P2PM63_RHIMU</name>
<organism evidence="1">
    <name type="scientific">Rhizophora mucronata</name>
    <name type="common">Asiatic mangrove</name>
    <dbReference type="NCBI Taxonomy" id="61149"/>
    <lineage>
        <taxon>Eukaryota</taxon>
        <taxon>Viridiplantae</taxon>
        <taxon>Streptophyta</taxon>
        <taxon>Embryophyta</taxon>
        <taxon>Tracheophyta</taxon>
        <taxon>Spermatophyta</taxon>
        <taxon>Magnoliopsida</taxon>
        <taxon>eudicotyledons</taxon>
        <taxon>Gunneridae</taxon>
        <taxon>Pentapetalae</taxon>
        <taxon>rosids</taxon>
        <taxon>fabids</taxon>
        <taxon>Malpighiales</taxon>
        <taxon>Rhizophoraceae</taxon>
        <taxon>Rhizophora</taxon>
    </lineage>
</organism>
<dbReference type="EMBL" id="GGEC01075338">
    <property type="protein sequence ID" value="MBX55822.1"/>
    <property type="molecule type" value="Transcribed_RNA"/>
</dbReference>
<protein>
    <submittedName>
        <fullName evidence="1">Uncharacterized protein</fullName>
    </submittedName>
</protein>
<dbReference type="AlphaFoldDB" id="A0A2P2PM63"/>
<sequence>MGLNLQSLCHLPNAFTYNLLINLHHQLYQNRKLASSIICIRRSSFLWF</sequence>
<accession>A0A2P2PM63</accession>